<reference evidence="1 2" key="1">
    <citation type="submission" date="2016-01" db="EMBL/GenBank/DDBJ databases">
        <title>High potential of lignocellulose degradation of a new Verrucomicrobia species.</title>
        <authorList>
            <person name="Wang Y."/>
            <person name="Shi Y."/>
            <person name="Qiu Z."/>
            <person name="Liu S."/>
            <person name="Yang H."/>
        </authorList>
    </citation>
    <scope>NUCLEOTIDE SEQUENCE [LARGE SCALE GENOMIC DNA]</scope>
    <source>
        <strain evidence="1 2">TSB47</strain>
    </source>
</reference>
<comment type="caution">
    <text evidence="1">The sequence shown here is derived from an EMBL/GenBank/DDBJ whole genome shotgun (WGS) entry which is preliminary data.</text>
</comment>
<evidence type="ECO:0000313" key="2">
    <source>
        <dbReference type="Proteomes" id="UP000078486"/>
    </source>
</evidence>
<name>A0A178IIZ1_9BACT</name>
<protein>
    <recommendedName>
        <fullName evidence="3">Lipid A biosynthesis acyltransferase</fullName>
    </recommendedName>
</protein>
<dbReference type="Proteomes" id="UP000078486">
    <property type="component" value="Unassembled WGS sequence"/>
</dbReference>
<sequence>MNASSATPHAPARRNPGPSWGYRFLRAADRVLPERIYKPLRALGTLIAMTRMPAERRHSREYLSIVLGRRPAWREVFRHFFAFEEMLMDRLRVAGGRDYRTTFGPDTADFKAWLEHGGRVLIGSFHVGASDLQGCQIGGYEHLAVRIVRQRVGNSHDTDKLAERFGERLKFIWINEPQEALYALKVAADSSAAIVMHCDRVEFSARTAAFEFLGARRLFPVTIYNLALIFNRPVILAVGMPSGPAAAVLHASPRFDPVEGEPRAAAMRRAHAHFQAFLGRLEALLHSDPWQWFNFIPLNPVAEGAAAGGQGGENR</sequence>
<proteinExistence type="predicted"/>
<dbReference type="EMBL" id="LRRQ01000101">
    <property type="protein sequence ID" value="OAM89227.1"/>
    <property type="molecule type" value="Genomic_DNA"/>
</dbReference>
<evidence type="ECO:0000313" key="1">
    <source>
        <dbReference type="EMBL" id="OAM89227.1"/>
    </source>
</evidence>
<evidence type="ECO:0008006" key="3">
    <source>
        <dbReference type="Google" id="ProtNLM"/>
    </source>
</evidence>
<dbReference type="OrthoDB" id="9808633at2"/>
<dbReference type="STRING" id="1184151.AW736_14195"/>
<organism evidence="1 2">
    <name type="scientific">Termitidicoccus mucosus</name>
    <dbReference type="NCBI Taxonomy" id="1184151"/>
    <lineage>
        <taxon>Bacteria</taxon>
        <taxon>Pseudomonadati</taxon>
        <taxon>Verrucomicrobiota</taxon>
        <taxon>Opitutia</taxon>
        <taxon>Opitutales</taxon>
        <taxon>Opitutaceae</taxon>
        <taxon>Termitidicoccus</taxon>
    </lineage>
</organism>
<keyword evidence="2" id="KW-1185">Reference proteome</keyword>
<gene>
    <name evidence="1" type="ORF">AW736_14195</name>
</gene>
<dbReference type="RefSeq" id="WP_068770842.1">
    <property type="nucleotide sequence ID" value="NZ_CP109796.1"/>
</dbReference>
<dbReference type="AlphaFoldDB" id="A0A178IIZ1"/>
<accession>A0A178IIZ1</accession>